<evidence type="ECO:0000313" key="3">
    <source>
        <dbReference type="Proteomes" id="UP000887567"/>
    </source>
</evidence>
<feature type="region of interest" description="Disordered" evidence="1">
    <location>
        <begin position="107"/>
        <end position="130"/>
    </location>
</feature>
<dbReference type="OrthoDB" id="5987554at2759"/>
<proteinExistence type="predicted"/>
<keyword evidence="3" id="KW-1185">Reference proteome</keyword>
<sequence length="130" mass="14987">MASSMNAPLFGPSYLCEDDVPGSSLERKEPNRLKNNELKFWLKCRGDSLKGLTTKAQLCKRVNEYLQAGFAHFIVDPDKDFIYTKRKQRRLLQKETQSDAVIDTEVARVPSTDSADSEYNRKPKFPKWLE</sequence>
<evidence type="ECO:0000313" key="2">
    <source>
        <dbReference type="EnsemblMetazoa" id="XP_028518313.1"/>
    </source>
</evidence>
<dbReference type="Proteomes" id="UP000887567">
    <property type="component" value="Unplaced"/>
</dbReference>
<dbReference type="EnsemblMetazoa" id="XM_028662512.1">
    <property type="protein sequence ID" value="XP_028518313.1"/>
    <property type="gene ID" value="LOC114576234"/>
</dbReference>
<accession>A0A913YTB7</accession>
<name>A0A913YTB7_EXADI</name>
<dbReference type="AlphaFoldDB" id="A0A913YTB7"/>
<evidence type="ECO:0000256" key="1">
    <source>
        <dbReference type="SAM" id="MobiDB-lite"/>
    </source>
</evidence>
<dbReference type="GeneID" id="114576234"/>
<dbReference type="KEGG" id="epa:114576234"/>
<protein>
    <submittedName>
        <fullName evidence="2">Uncharacterized protein</fullName>
    </submittedName>
</protein>
<organism evidence="2 3">
    <name type="scientific">Exaiptasia diaphana</name>
    <name type="common">Tropical sea anemone</name>
    <name type="synonym">Aiptasia pulchella</name>
    <dbReference type="NCBI Taxonomy" id="2652724"/>
    <lineage>
        <taxon>Eukaryota</taxon>
        <taxon>Metazoa</taxon>
        <taxon>Cnidaria</taxon>
        <taxon>Anthozoa</taxon>
        <taxon>Hexacorallia</taxon>
        <taxon>Actiniaria</taxon>
        <taxon>Aiptasiidae</taxon>
        <taxon>Exaiptasia</taxon>
    </lineage>
</organism>
<dbReference type="RefSeq" id="XP_028518313.1">
    <property type="nucleotide sequence ID" value="XM_028662512.1"/>
</dbReference>
<reference evidence="2" key="1">
    <citation type="submission" date="2022-11" db="UniProtKB">
        <authorList>
            <consortium name="EnsemblMetazoa"/>
        </authorList>
    </citation>
    <scope>IDENTIFICATION</scope>
</reference>